<sequence>MLLVTRTADCVVVVIDVVILVVTAKVTTVVNVVRIGATEKGGNSEVARHGRVDVESATPLCDLVDGEVVVDREAVVDETNSVAFRTSYGGTLLSPLRLLGIPTVHGKLS</sequence>
<gene>
    <name evidence="1" type="ORF">QAD02_012862</name>
</gene>
<reference evidence="1" key="1">
    <citation type="submission" date="2023-04" db="EMBL/GenBank/DDBJ databases">
        <title>A chromosome-level genome assembly of the parasitoid wasp Eretmocerus hayati.</title>
        <authorList>
            <person name="Zhong Y."/>
            <person name="Liu S."/>
            <person name="Liu Y."/>
        </authorList>
    </citation>
    <scope>NUCLEOTIDE SEQUENCE</scope>
    <source>
        <strain evidence="1">ZJU_SS_LIU_2023</strain>
    </source>
</reference>
<name>A0ACC2P0X3_9HYME</name>
<dbReference type="Proteomes" id="UP001239111">
    <property type="component" value="Chromosome 2"/>
</dbReference>
<evidence type="ECO:0000313" key="1">
    <source>
        <dbReference type="EMBL" id="KAJ8677075.1"/>
    </source>
</evidence>
<comment type="caution">
    <text evidence="1">The sequence shown here is derived from an EMBL/GenBank/DDBJ whole genome shotgun (WGS) entry which is preliminary data.</text>
</comment>
<organism evidence="1 2">
    <name type="scientific">Eretmocerus hayati</name>
    <dbReference type="NCBI Taxonomy" id="131215"/>
    <lineage>
        <taxon>Eukaryota</taxon>
        <taxon>Metazoa</taxon>
        <taxon>Ecdysozoa</taxon>
        <taxon>Arthropoda</taxon>
        <taxon>Hexapoda</taxon>
        <taxon>Insecta</taxon>
        <taxon>Pterygota</taxon>
        <taxon>Neoptera</taxon>
        <taxon>Endopterygota</taxon>
        <taxon>Hymenoptera</taxon>
        <taxon>Apocrita</taxon>
        <taxon>Proctotrupomorpha</taxon>
        <taxon>Chalcidoidea</taxon>
        <taxon>Aphelinidae</taxon>
        <taxon>Aphelininae</taxon>
        <taxon>Eretmocerus</taxon>
    </lineage>
</organism>
<dbReference type="EMBL" id="CM056742">
    <property type="protein sequence ID" value="KAJ8677075.1"/>
    <property type="molecule type" value="Genomic_DNA"/>
</dbReference>
<keyword evidence="2" id="KW-1185">Reference proteome</keyword>
<accession>A0ACC2P0X3</accession>
<protein>
    <submittedName>
        <fullName evidence="1">Uncharacterized protein</fullName>
    </submittedName>
</protein>
<evidence type="ECO:0000313" key="2">
    <source>
        <dbReference type="Proteomes" id="UP001239111"/>
    </source>
</evidence>
<proteinExistence type="predicted"/>